<dbReference type="InParanoid" id="A0A0H2R673"/>
<proteinExistence type="predicted"/>
<accession>A0A0H2R673</accession>
<dbReference type="AlphaFoldDB" id="A0A0H2R673"/>
<organism evidence="1 2">
    <name type="scientific">Schizopora paradoxa</name>
    <dbReference type="NCBI Taxonomy" id="27342"/>
    <lineage>
        <taxon>Eukaryota</taxon>
        <taxon>Fungi</taxon>
        <taxon>Dikarya</taxon>
        <taxon>Basidiomycota</taxon>
        <taxon>Agaricomycotina</taxon>
        <taxon>Agaricomycetes</taxon>
        <taxon>Hymenochaetales</taxon>
        <taxon>Schizoporaceae</taxon>
        <taxon>Schizopora</taxon>
    </lineage>
</organism>
<dbReference type="EMBL" id="KQ086177">
    <property type="protein sequence ID" value="KLO06847.1"/>
    <property type="molecule type" value="Genomic_DNA"/>
</dbReference>
<evidence type="ECO:0000313" key="1">
    <source>
        <dbReference type="EMBL" id="KLO06847.1"/>
    </source>
</evidence>
<reference evidence="1 2" key="1">
    <citation type="submission" date="2015-04" db="EMBL/GenBank/DDBJ databases">
        <title>Complete genome sequence of Schizopora paradoxa KUC8140, a cosmopolitan wood degrader in East Asia.</title>
        <authorList>
            <consortium name="DOE Joint Genome Institute"/>
            <person name="Min B."/>
            <person name="Park H."/>
            <person name="Jang Y."/>
            <person name="Kim J.-J."/>
            <person name="Kim K.H."/>
            <person name="Pangilinan J."/>
            <person name="Lipzen A."/>
            <person name="Riley R."/>
            <person name="Grigoriev I.V."/>
            <person name="Spatafora J.W."/>
            <person name="Choi I.-G."/>
        </authorList>
    </citation>
    <scope>NUCLEOTIDE SEQUENCE [LARGE SCALE GENOMIC DNA]</scope>
    <source>
        <strain evidence="1 2">KUC8140</strain>
    </source>
</reference>
<evidence type="ECO:0000313" key="2">
    <source>
        <dbReference type="Proteomes" id="UP000053477"/>
    </source>
</evidence>
<name>A0A0H2R673_9AGAM</name>
<sequence>MPRDMHLPYSQKNKSQTWSRESLSGCSIATQTSKMTLQDKSSMLKHLNDPLDFHPHFGEIVWVRDRHVWKMGIVSSDEIEYRLPHEFAPNYSVAAYDAIMLDMRSESEEWTYSRFVPIFGEVKPQDEYVTSMLIDVGILPEDWDYQDKKVARYMEKMKEKLAGRFKLGV</sequence>
<dbReference type="Proteomes" id="UP000053477">
    <property type="component" value="Unassembled WGS sequence"/>
</dbReference>
<protein>
    <submittedName>
        <fullName evidence="1">Uncharacterized protein</fullName>
    </submittedName>
</protein>
<keyword evidence="2" id="KW-1185">Reference proteome</keyword>
<gene>
    <name evidence="1" type="ORF">SCHPADRAFT_895102</name>
</gene>